<keyword evidence="8" id="KW-1185">Reference proteome</keyword>
<evidence type="ECO:0000313" key="8">
    <source>
        <dbReference type="Proteomes" id="UP000507470"/>
    </source>
</evidence>
<dbReference type="EC" id="2.3.2.26" evidence="4"/>
<dbReference type="PANTHER" id="PTHR45670">
    <property type="entry name" value="E3 UBIQUITIN-PROTEIN LIGASE TRIP12"/>
    <property type="match status" value="1"/>
</dbReference>
<evidence type="ECO:0000259" key="6">
    <source>
        <dbReference type="PROSITE" id="PS50237"/>
    </source>
</evidence>
<proteinExistence type="inferred from homology"/>
<reference evidence="7 8" key="1">
    <citation type="submission" date="2020-06" db="EMBL/GenBank/DDBJ databases">
        <authorList>
            <person name="Li R."/>
            <person name="Bekaert M."/>
        </authorList>
    </citation>
    <scope>NUCLEOTIDE SEQUENCE [LARGE SCALE GENOMIC DNA]</scope>
    <source>
        <strain evidence="8">wild</strain>
    </source>
</reference>
<evidence type="ECO:0000256" key="4">
    <source>
        <dbReference type="RuleBase" id="RU369009"/>
    </source>
</evidence>
<dbReference type="UniPathway" id="UPA00143"/>
<protein>
    <recommendedName>
        <fullName evidence="4">E3 ubiquitin-protein ligase</fullName>
        <ecNumber evidence="4">2.3.2.26</ecNumber>
    </recommendedName>
</protein>
<dbReference type="InterPro" id="IPR035983">
    <property type="entry name" value="Hect_E3_ubiquitin_ligase"/>
</dbReference>
<feature type="region of interest" description="Disordered" evidence="5">
    <location>
        <begin position="135"/>
        <end position="154"/>
    </location>
</feature>
<dbReference type="GO" id="GO:0061630">
    <property type="term" value="F:ubiquitin protein ligase activity"/>
    <property type="evidence" value="ECO:0007669"/>
    <property type="project" value="UniProtKB-UniRule"/>
</dbReference>
<feature type="domain" description="HECT" evidence="6">
    <location>
        <begin position="181"/>
        <end position="384"/>
    </location>
</feature>
<keyword evidence="2 3" id="KW-0833">Ubl conjugation pathway</keyword>
<dbReference type="SMART" id="SM00119">
    <property type="entry name" value="HECTc"/>
    <property type="match status" value="1"/>
</dbReference>
<evidence type="ECO:0000256" key="3">
    <source>
        <dbReference type="PROSITE-ProRule" id="PRU00104"/>
    </source>
</evidence>
<dbReference type="Proteomes" id="UP000507470">
    <property type="component" value="Unassembled WGS sequence"/>
</dbReference>
<comment type="function">
    <text evidence="4">E3 ubiquitin-protein ligase which accepts ubiquitin from an E2 ubiquitin-conjugating enzyme in the form of a thioester and then directly transfers the ubiquitin to targeted substrates.</text>
</comment>
<dbReference type="PANTHER" id="PTHR45670:SF13">
    <property type="entry name" value="E3 UBIQUITIN-PROTEIN LIGASE TRIP12"/>
    <property type="match status" value="1"/>
</dbReference>
<comment type="pathway">
    <text evidence="4">Protein modification; protein ubiquitination.</text>
</comment>
<dbReference type="GO" id="GO:0043161">
    <property type="term" value="P:proteasome-mediated ubiquitin-dependent protein catabolic process"/>
    <property type="evidence" value="ECO:0007669"/>
    <property type="project" value="TreeGrafter"/>
</dbReference>
<comment type="similarity">
    <text evidence="4">Belongs to the UPL family. K-HECT subfamily.</text>
</comment>
<comment type="catalytic activity">
    <reaction evidence="4">
        <text>S-ubiquitinyl-[E2 ubiquitin-conjugating enzyme]-L-cysteine + [acceptor protein]-L-lysine = [E2 ubiquitin-conjugating enzyme]-L-cysteine + N(6)-ubiquitinyl-[acceptor protein]-L-lysine.</text>
        <dbReference type="EC" id="2.3.2.26"/>
    </reaction>
</comment>
<sequence>MMYVFIVDGHCPVMVPALNAYLTDKLPAFVTVMDPSLDVIALLRILHAFNNYWSTMYEVPFSHKPIMSFNEFLSSKLTAKANRQLQDPLVIMTGNLPNWLAEIANAAPFMFPFETRQLLFYATTFDRDRALMRLQDNTGDNSSNDNNERVAPRLDRRRRVVNRSDLLKQAEKVIDELGNSKALLEIQYENEVGTGLGPTLEFYALVSKELQKSEFELWRGESLVEKNSSENEHITEYSFSICGLFPAPLARNAKAAIVNRIKAKFKFLGKFMAKALMDSRMLDLPLSLFIDPVIAKSFQQLEDILRQKHRILADKSHTEESRQLALESLSMDGCSIEDLDIDFTLPGYSHIELKKGGKDIPVTLDNLEEYLQVITGLGLPNRIHTSVSYDNLWEYLQVITGLGLPNGIHTSVSYDNLQEYLQVITGLGLPNGIHTSVSYDNLWEYLQVITGLGLPNRIHTSVSYDNLQEYLQVITGLGLPNGIHTSVSYDNLWEYLQVITGLGLPNGIHTSVSYDNLQEYLLVITGLGLPKQDSYICYLRKPTGILAGYNWARFHNLSLKTT</sequence>
<evidence type="ECO:0000256" key="5">
    <source>
        <dbReference type="SAM" id="MobiDB-lite"/>
    </source>
</evidence>
<keyword evidence="7" id="KW-0012">Acyltransferase</keyword>
<keyword evidence="1 4" id="KW-0808">Transferase</keyword>
<dbReference type="GO" id="GO:0016607">
    <property type="term" value="C:nuclear speck"/>
    <property type="evidence" value="ECO:0007669"/>
    <property type="project" value="TreeGrafter"/>
</dbReference>
<gene>
    <name evidence="7" type="ORF">MCOR_32619</name>
</gene>
<dbReference type="OrthoDB" id="271273at2759"/>
<dbReference type="GO" id="GO:0006974">
    <property type="term" value="P:DNA damage response"/>
    <property type="evidence" value="ECO:0007669"/>
    <property type="project" value="TreeGrafter"/>
</dbReference>
<dbReference type="SUPFAM" id="SSF56204">
    <property type="entry name" value="Hect, E3 ligase catalytic domain"/>
    <property type="match status" value="1"/>
</dbReference>
<dbReference type="EMBL" id="CACVKT020005857">
    <property type="protein sequence ID" value="CAC5398236.1"/>
    <property type="molecule type" value="Genomic_DNA"/>
</dbReference>
<dbReference type="Pfam" id="PF00632">
    <property type="entry name" value="HECT"/>
    <property type="match status" value="1"/>
</dbReference>
<dbReference type="AlphaFoldDB" id="A0A6J8CRW4"/>
<organism evidence="7 8">
    <name type="scientific">Mytilus coruscus</name>
    <name type="common">Sea mussel</name>
    <dbReference type="NCBI Taxonomy" id="42192"/>
    <lineage>
        <taxon>Eukaryota</taxon>
        <taxon>Metazoa</taxon>
        <taxon>Spiralia</taxon>
        <taxon>Lophotrochozoa</taxon>
        <taxon>Mollusca</taxon>
        <taxon>Bivalvia</taxon>
        <taxon>Autobranchia</taxon>
        <taxon>Pteriomorphia</taxon>
        <taxon>Mytilida</taxon>
        <taxon>Mytiloidea</taxon>
        <taxon>Mytilidae</taxon>
        <taxon>Mytilinae</taxon>
        <taxon>Mytilus</taxon>
    </lineage>
</organism>
<evidence type="ECO:0000256" key="2">
    <source>
        <dbReference type="ARBA" id="ARBA00022786"/>
    </source>
</evidence>
<comment type="caution">
    <text evidence="3">Lacks conserved residue(s) required for the propagation of feature annotation.</text>
</comment>
<dbReference type="InterPro" id="IPR045322">
    <property type="entry name" value="HECTD1/TRIP12-like"/>
</dbReference>
<name>A0A6J8CRW4_MYTCO</name>
<dbReference type="Gene3D" id="3.90.1750.10">
    <property type="entry name" value="Hect, E3 ligase catalytic domains"/>
    <property type="match status" value="1"/>
</dbReference>
<accession>A0A6J8CRW4</accession>
<dbReference type="GO" id="GO:0000209">
    <property type="term" value="P:protein polyubiquitination"/>
    <property type="evidence" value="ECO:0007669"/>
    <property type="project" value="TreeGrafter"/>
</dbReference>
<evidence type="ECO:0000313" key="7">
    <source>
        <dbReference type="EMBL" id="CAC5398236.1"/>
    </source>
</evidence>
<dbReference type="InterPro" id="IPR000569">
    <property type="entry name" value="HECT_dom"/>
</dbReference>
<evidence type="ECO:0000256" key="1">
    <source>
        <dbReference type="ARBA" id="ARBA00022679"/>
    </source>
</evidence>
<dbReference type="PROSITE" id="PS50237">
    <property type="entry name" value="HECT"/>
    <property type="match status" value="1"/>
</dbReference>